<dbReference type="InterPro" id="IPR001841">
    <property type="entry name" value="Znf_RING"/>
</dbReference>
<dbReference type="EMBL" id="MN739006">
    <property type="protein sequence ID" value="QHT34715.1"/>
    <property type="molecule type" value="Genomic_DNA"/>
</dbReference>
<evidence type="ECO:0000313" key="3">
    <source>
        <dbReference type="EMBL" id="QHT34715.1"/>
    </source>
</evidence>
<evidence type="ECO:0000256" key="1">
    <source>
        <dbReference type="ARBA" id="ARBA00022723"/>
    </source>
</evidence>
<name>A0A6C0F6C8_9ZZZZ</name>
<protein>
    <recommendedName>
        <fullName evidence="2">RING-type domain-containing protein</fullName>
    </recommendedName>
</protein>
<organism evidence="3">
    <name type="scientific">viral metagenome</name>
    <dbReference type="NCBI Taxonomy" id="1070528"/>
    <lineage>
        <taxon>unclassified sequences</taxon>
        <taxon>metagenomes</taxon>
        <taxon>organismal metagenomes</taxon>
    </lineage>
</organism>
<reference evidence="3" key="1">
    <citation type="journal article" date="2020" name="Nature">
        <title>Giant virus diversity and host interactions through global metagenomics.</title>
        <authorList>
            <person name="Schulz F."/>
            <person name="Roux S."/>
            <person name="Paez-Espino D."/>
            <person name="Jungbluth S."/>
            <person name="Walsh D.A."/>
            <person name="Denef V.J."/>
            <person name="McMahon K.D."/>
            <person name="Konstantinidis K.T."/>
            <person name="Eloe-Fadrosh E.A."/>
            <person name="Kyrpides N.C."/>
            <person name="Woyke T."/>
        </authorList>
    </citation>
    <scope>NUCLEOTIDE SEQUENCE</scope>
    <source>
        <strain evidence="3">GVMAG-M-3300009163-63</strain>
    </source>
</reference>
<sequence length="198" mass="23167">MNPSNFMEYRDLHYEQTNVGYDCQYSEGGIKCKNYELCEHVLPPNWFSCCGNYLCCSCDNSSFGFGWRELEFKDCNEECIICNEIVNKKLKFPANCGHWFCIPCSQNILFWDETRYHLSPEPFGCPPCPNGCVNHIKGKQCYCEAYDEILERWENEYPDKYQEYNDAENLSVQLSETTPGSVFGSKKCPLCRKKYERV</sequence>
<dbReference type="PROSITE" id="PS50089">
    <property type="entry name" value="ZF_RING_2"/>
    <property type="match status" value="1"/>
</dbReference>
<accession>A0A6C0F6C8</accession>
<evidence type="ECO:0000259" key="2">
    <source>
        <dbReference type="PROSITE" id="PS50089"/>
    </source>
</evidence>
<keyword evidence="1" id="KW-0479">Metal-binding</keyword>
<dbReference type="InterPro" id="IPR018957">
    <property type="entry name" value="Znf_C3HC4_RING-type"/>
</dbReference>
<dbReference type="Pfam" id="PF00097">
    <property type="entry name" value="zf-C3HC4"/>
    <property type="match status" value="1"/>
</dbReference>
<dbReference type="GO" id="GO:0046872">
    <property type="term" value="F:metal ion binding"/>
    <property type="evidence" value="ECO:0007669"/>
    <property type="project" value="UniProtKB-KW"/>
</dbReference>
<dbReference type="AlphaFoldDB" id="A0A6C0F6C8"/>
<feature type="domain" description="RING-type" evidence="2">
    <location>
        <begin position="79"/>
        <end position="128"/>
    </location>
</feature>
<proteinExistence type="predicted"/>